<dbReference type="SUPFAM" id="SSF51011">
    <property type="entry name" value="Glycosyl hydrolase domain"/>
    <property type="match status" value="1"/>
</dbReference>
<dbReference type="AlphaFoldDB" id="B1WX62"/>
<evidence type="ECO:0000313" key="6">
    <source>
        <dbReference type="Proteomes" id="UP000001203"/>
    </source>
</evidence>
<evidence type="ECO:0000256" key="3">
    <source>
        <dbReference type="ARBA" id="ARBA00023295"/>
    </source>
</evidence>
<dbReference type="FunFam" id="3.90.400.10:FF:000002">
    <property type="entry name" value="Sucrose isomerase"/>
    <property type="match status" value="1"/>
</dbReference>
<evidence type="ECO:0000256" key="2">
    <source>
        <dbReference type="ARBA" id="ARBA00022801"/>
    </source>
</evidence>
<keyword evidence="6" id="KW-1185">Reference proteome</keyword>
<dbReference type="Gene3D" id="3.20.20.80">
    <property type="entry name" value="Glycosidases"/>
    <property type="match status" value="1"/>
</dbReference>
<dbReference type="Pfam" id="PF16657">
    <property type="entry name" value="Malt_amylase_C"/>
    <property type="match status" value="1"/>
</dbReference>
<dbReference type="KEGG" id="cyt:cce_1456"/>
<dbReference type="STRING" id="43989.cce_1456"/>
<dbReference type="InterPro" id="IPR032091">
    <property type="entry name" value="Malt_amylase-like_C"/>
</dbReference>
<dbReference type="OrthoDB" id="9805159at2"/>
<dbReference type="eggNOG" id="COG0366">
    <property type="taxonomic scope" value="Bacteria"/>
</dbReference>
<dbReference type="PANTHER" id="PTHR10357:SF179">
    <property type="entry name" value="NEUTRAL AND BASIC AMINO ACID TRANSPORT PROTEIN RBAT"/>
    <property type="match status" value="1"/>
</dbReference>
<comment type="similarity">
    <text evidence="1">Belongs to the glycosyl hydrolase 13 family.</text>
</comment>
<dbReference type="CAZy" id="GH13">
    <property type="family name" value="Glycoside Hydrolase Family 13"/>
</dbReference>
<dbReference type="Gene3D" id="3.90.400.10">
    <property type="entry name" value="Oligo-1,6-glucosidase, Domain 2"/>
    <property type="match status" value="1"/>
</dbReference>
<evidence type="ECO:0000313" key="5">
    <source>
        <dbReference type="EMBL" id="ACB50806.1"/>
    </source>
</evidence>
<keyword evidence="2" id="KW-0378">Hydrolase</keyword>
<accession>B1WX62</accession>
<keyword evidence="3" id="KW-0326">Glycosidase</keyword>
<dbReference type="HOGENOM" id="CLU_006462_2_3_3"/>
<evidence type="ECO:0000256" key="1">
    <source>
        <dbReference type="ARBA" id="ARBA00008061"/>
    </source>
</evidence>
<gene>
    <name evidence="5" type="ordered locus">cce_1456</name>
</gene>
<dbReference type="SMART" id="SM00642">
    <property type="entry name" value="Aamy"/>
    <property type="match status" value="1"/>
</dbReference>
<dbReference type="CDD" id="cd11330">
    <property type="entry name" value="AmyAc_OligoGlu"/>
    <property type="match status" value="1"/>
</dbReference>
<dbReference type="SUPFAM" id="SSF51445">
    <property type="entry name" value="(Trans)glycosidases"/>
    <property type="match status" value="1"/>
</dbReference>
<feature type="domain" description="Glycosyl hydrolase family 13 catalytic" evidence="4">
    <location>
        <begin position="44"/>
        <end position="441"/>
    </location>
</feature>
<protein>
    <submittedName>
        <fullName evidence="5">Alpha-glucosidase</fullName>
    </submittedName>
</protein>
<dbReference type="GO" id="GO:0004556">
    <property type="term" value="F:alpha-amylase activity"/>
    <property type="evidence" value="ECO:0007669"/>
    <property type="project" value="TreeGrafter"/>
</dbReference>
<dbReference type="PANTHER" id="PTHR10357">
    <property type="entry name" value="ALPHA-AMYLASE FAMILY MEMBER"/>
    <property type="match status" value="1"/>
</dbReference>
<dbReference type="InterPro" id="IPR017853">
    <property type="entry name" value="GH"/>
</dbReference>
<dbReference type="GO" id="GO:0009313">
    <property type="term" value="P:oligosaccharide catabolic process"/>
    <property type="evidence" value="ECO:0007669"/>
    <property type="project" value="TreeGrafter"/>
</dbReference>
<dbReference type="Gene3D" id="2.60.40.1180">
    <property type="entry name" value="Golgi alpha-mannosidase II"/>
    <property type="match status" value="1"/>
</dbReference>
<dbReference type="Pfam" id="PF00128">
    <property type="entry name" value="Alpha-amylase"/>
    <property type="match status" value="1"/>
</dbReference>
<sequence>MIIQKNTDTKWWKNFIIDGYVQTLEETNNQQSDHHWWQHAVIYQIYVSSFKDTTSNGMGDLDGIIAKMDYIASLGVDAIWLSPFFESPLEDMGYDITDMREVDPTFGEIEDFKRLLAIAHGFGIKVLVDGVWNHTSDQHPWFVESRKNRDNPKADWYVWADAKEDGSPPNNWLSAFMGESAWQWDEIRQQYYFYNFLPSQPELNWHNRDVIAEILRQAEFWLNLGIDGFRLDAVNFYLHDKHLRDNPMRPDNGIFPDGVDPDNPMVDHMFQYNFCRPENLEVINPIRELCEHYGDAVTLGEVTLCEDSIVLSGKYVTGDNRLHLVYNSALLVDEPISATLMRHILTKVQTHFPDGGQCWMVGNHDYGRLRSRWTGVNAEGQPYPDEFYHAFAALLICLPGALCLYQGDELGLEEAKIPKDIPKDKIEDPFGQALYPMVPGRDGSRTPMPWSENAPHAGFTDGDEPWLPIPKKHLQQAVDRQNADPKSLLNTWRRLLHWRKRQPALVRGNFNLLETEEPLLVFIRQWEFQHLLCVFNLSHNPSKYDLSIHGEYVAETDLGFEFELEEDTLKLQSYGIFFANLCL</sequence>
<dbReference type="InterPro" id="IPR013780">
    <property type="entry name" value="Glyco_hydro_b"/>
</dbReference>
<evidence type="ECO:0000259" key="4">
    <source>
        <dbReference type="SMART" id="SM00642"/>
    </source>
</evidence>
<organism evidence="5 6">
    <name type="scientific">Crocosphaera subtropica (strain ATCC 51142 / BH68)</name>
    <name type="common">Cyanothece sp. (strain ATCC 51142)</name>
    <dbReference type="NCBI Taxonomy" id="43989"/>
    <lineage>
        <taxon>Bacteria</taxon>
        <taxon>Bacillati</taxon>
        <taxon>Cyanobacteriota</taxon>
        <taxon>Cyanophyceae</taxon>
        <taxon>Oscillatoriophycideae</taxon>
        <taxon>Chroococcales</taxon>
        <taxon>Aphanothecaceae</taxon>
        <taxon>Crocosphaera</taxon>
        <taxon>Crocosphaera subtropica</taxon>
    </lineage>
</organism>
<dbReference type="RefSeq" id="WP_009544263.1">
    <property type="nucleotide sequence ID" value="NC_010546.1"/>
</dbReference>
<dbReference type="Proteomes" id="UP000001203">
    <property type="component" value="Chromosome circular"/>
</dbReference>
<reference evidence="5 6" key="1">
    <citation type="journal article" date="2008" name="Proc. Natl. Acad. Sci. U.S.A.">
        <title>The genome of Cyanothece 51142, a unicellular diazotrophic cyanobacterium important in the marine nitrogen cycle.</title>
        <authorList>
            <person name="Welsh E.A."/>
            <person name="Liberton M."/>
            <person name="Stoeckel J."/>
            <person name="Loh T."/>
            <person name="Elvitigala T."/>
            <person name="Wang C."/>
            <person name="Wollam A."/>
            <person name="Fulton R.S."/>
            <person name="Clifton S.W."/>
            <person name="Jacobs J.M."/>
            <person name="Aurora R."/>
            <person name="Ghosh B.K."/>
            <person name="Sherman L.A."/>
            <person name="Smith R.D."/>
            <person name="Wilson R.K."/>
            <person name="Pakrasi H.B."/>
        </authorList>
    </citation>
    <scope>NUCLEOTIDE SEQUENCE [LARGE SCALE GENOMIC DNA]</scope>
    <source>
        <strain evidence="6">ATCC 51142 / BH68</strain>
    </source>
</reference>
<name>B1WX62_CROS5</name>
<dbReference type="EMBL" id="CP000806">
    <property type="protein sequence ID" value="ACB50806.1"/>
    <property type="molecule type" value="Genomic_DNA"/>
</dbReference>
<proteinExistence type="inferred from homology"/>
<dbReference type="InterPro" id="IPR045857">
    <property type="entry name" value="O16G_dom_2"/>
</dbReference>
<dbReference type="InterPro" id="IPR006047">
    <property type="entry name" value="GH13_cat_dom"/>
</dbReference>